<evidence type="ECO:0000259" key="1">
    <source>
        <dbReference type="Pfam" id="PF17667"/>
    </source>
</evidence>
<accession>A0ABR3IYZ7</accession>
<dbReference type="PROSITE" id="PS00109">
    <property type="entry name" value="PROTEIN_KINASE_TYR"/>
    <property type="match status" value="1"/>
</dbReference>
<reference evidence="3" key="1">
    <citation type="submission" date="2024-06" db="EMBL/GenBank/DDBJ databases">
        <title>Multi-omics analyses provide insights into the biosynthesis of the anticancer antibiotic pleurotin in Hohenbuehelia grisea.</title>
        <authorList>
            <person name="Weaver J.A."/>
            <person name="Alberti F."/>
        </authorList>
    </citation>
    <scope>NUCLEOTIDE SEQUENCE [LARGE SCALE GENOMIC DNA]</scope>
    <source>
        <strain evidence="3">T-177</strain>
    </source>
</reference>
<name>A0ABR3IYZ7_9AGAR</name>
<dbReference type="SUPFAM" id="SSF56112">
    <property type="entry name" value="Protein kinase-like (PK-like)"/>
    <property type="match status" value="1"/>
</dbReference>
<gene>
    <name evidence="2" type="ORF">HGRIS_011145</name>
</gene>
<comment type="caution">
    <text evidence="2">The sequence shown here is derived from an EMBL/GenBank/DDBJ whole genome shotgun (WGS) entry which is preliminary data.</text>
</comment>
<dbReference type="InterPro" id="IPR040976">
    <property type="entry name" value="Pkinase_fungal"/>
</dbReference>
<feature type="domain" description="Fungal-type protein kinase" evidence="1">
    <location>
        <begin position="328"/>
        <end position="450"/>
    </location>
</feature>
<evidence type="ECO:0000313" key="2">
    <source>
        <dbReference type="EMBL" id="KAL0948586.1"/>
    </source>
</evidence>
<dbReference type="EMBL" id="JASNQZ010000014">
    <property type="protein sequence ID" value="KAL0948586.1"/>
    <property type="molecule type" value="Genomic_DNA"/>
</dbReference>
<organism evidence="2 3">
    <name type="scientific">Hohenbuehelia grisea</name>
    <dbReference type="NCBI Taxonomy" id="104357"/>
    <lineage>
        <taxon>Eukaryota</taxon>
        <taxon>Fungi</taxon>
        <taxon>Dikarya</taxon>
        <taxon>Basidiomycota</taxon>
        <taxon>Agaricomycotina</taxon>
        <taxon>Agaricomycetes</taxon>
        <taxon>Agaricomycetidae</taxon>
        <taxon>Agaricales</taxon>
        <taxon>Pleurotineae</taxon>
        <taxon>Pleurotaceae</taxon>
        <taxon>Hohenbuehelia</taxon>
    </lineage>
</organism>
<protein>
    <recommendedName>
        <fullName evidence="1">Fungal-type protein kinase domain-containing protein</fullName>
    </recommendedName>
</protein>
<dbReference type="InterPro" id="IPR011009">
    <property type="entry name" value="Kinase-like_dom_sf"/>
</dbReference>
<sequence>MFVEEHLNSGNVNSLQAIATAPDIAILRDAYVDQAKNGRGTYDQYAPLGDLLNKLVEHVCAQLPDITADEHLVFHDYHLRPPRNCPDKDMLTSTGGRPDFVVVCRALLDSILALTSGNTLTGIAWHHLESVVEDKLPDQNYLQLTRYLGYGNQARPDMLGTYGLSVDHFEYAIAWSDPSGVYLQKFPWDNLLPLVQFVYTLHHPRDDHIIRDPSFELAGETPAGDPIWNIQYLGMTYERCERIFVGRPWTRMPWVARSRPYACNDGNPYIIKDSYVHCRQRWAEASLFKHLHSEGPAPGWVDIHACGYVPARLENSEPPIQTPIHERRQTKTRLVMRTSGDPFSQASSLVHYLKVVYDALEAHRWAVRERRILHRDVSPMNILINVQGLPSAPCAGAKFIDDILPPKHGAMAKPYAVLCDLDNGCRLDEISSQDDKLQEITGTPMYIARSVSLGTLLGPSDDFYPMPSLSDPEQAWYEAAHSDSQQDPMRVFVDGDGKTHGGIYSKSAKETYSVSVRQSSFEHRPSHDVESLFWCLFARLLRARPLDHTQTDFQLGTMSQYYSYLVEHEIGRPPDPRVLLLDDRAPRSVWGDAASRPGKGRRLADGSSQPNLPRRLVLRYIVIFGQEIHGPKDIIFNQDTLREFIPKGTHDSIASGSIDLVGSKQ</sequence>
<dbReference type="Proteomes" id="UP001556367">
    <property type="component" value="Unassembled WGS sequence"/>
</dbReference>
<proteinExistence type="predicted"/>
<evidence type="ECO:0000313" key="3">
    <source>
        <dbReference type="Proteomes" id="UP001556367"/>
    </source>
</evidence>
<keyword evidence="3" id="KW-1185">Reference proteome</keyword>
<dbReference type="Gene3D" id="1.10.510.10">
    <property type="entry name" value="Transferase(Phosphotransferase) domain 1"/>
    <property type="match status" value="1"/>
</dbReference>
<dbReference type="Pfam" id="PF17667">
    <property type="entry name" value="Pkinase_fungal"/>
    <property type="match status" value="1"/>
</dbReference>
<dbReference type="InterPro" id="IPR008266">
    <property type="entry name" value="Tyr_kinase_AS"/>
</dbReference>